<dbReference type="GeneID" id="7751022"/>
<dbReference type="RefSeq" id="YP_002790846.1">
    <property type="nucleotide sequence ID" value="NC_012530.1"/>
</dbReference>
<dbReference type="OrthoDB" id="12513at10239"/>
<sequence length="193" mass="21360">MKYALLKTDLTIDKLTPVTQAKLTLSQAFTELLNGTYLVLTGYEESTGADVFTRLNLAMNTPVTEISYKAPNSTSAWLRFPVPVNAFSLYDCYTYDENLYGNVLLHVGDIVRYNSQGVKVAVVSGVYTDANKVVYYTMQGDTTIYSLVAIPDPTIISSTTTQLANVLEPVADVNADYHQVAVEDYQNKIFVLL</sequence>
<reference evidence="1 2" key="1">
    <citation type="journal article" date="2009" name="Gene">
        <title>Genome of a virulent bacteriophage Lb338-1 that lyses the probiotic Lactobacillus paracasei cheese strain.</title>
        <authorList>
            <person name="Alemayehu D."/>
            <person name="Ross R.P."/>
            <person name="O'Sullivan O."/>
            <person name="Coffey A."/>
            <person name="Stanton C."/>
            <person name="Fitzgerald G.F."/>
            <person name="McAuliffe O."/>
        </authorList>
    </citation>
    <scope>NUCLEOTIDE SEQUENCE [LARGE SCALE GENOMIC DNA]</scope>
    <source>
        <strain evidence="1">Lb338-1</strain>
    </source>
</reference>
<evidence type="ECO:0000313" key="1">
    <source>
        <dbReference type="EMBL" id="ACO37088.1"/>
    </source>
</evidence>
<dbReference type="Proteomes" id="UP000001878">
    <property type="component" value="Segment"/>
</dbReference>
<name>C1KFS7_9CAUD</name>
<dbReference type="KEGG" id="vg:7751022"/>
<accession>C1KFS7</accession>
<protein>
    <submittedName>
        <fullName evidence="1">Uncharacterized protein</fullName>
    </submittedName>
</protein>
<dbReference type="EMBL" id="FJ822135">
    <property type="protein sequence ID" value="ACO37088.1"/>
    <property type="molecule type" value="Genomic_DNA"/>
</dbReference>
<gene>
    <name evidence="1" type="ORF">lb338_phage_167</name>
</gene>
<organism evidence="1 2">
    <name type="scientific">Lactobacillus phage Lb338-1</name>
    <dbReference type="NCBI Taxonomy" id="2892342"/>
    <lineage>
        <taxon>Viruses</taxon>
        <taxon>Duplodnaviria</taxon>
        <taxon>Heunggongvirae</taxon>
        <taxon>Uroviricota</taxon>
        <taxon>Caudoviricetes</taxon>
        <taxon>Herelleviridae</taxon>
        <taxon>Mooreparkvirus</taxon>
        <taxon>Mooreparkvirus Lb3381</taxon>
    </lineage>
</organism>
<keyword evidence="2" id="KW-1185">Reference proteome</keyword>
<evidence type="ECO:0000313" key="2">
    <source>
        <dbReference type="Proteomes" id="UP000001878"/>
    </source>
</evidence>
<proteinExistence type="predicted"/>